<feature type="compositionally biased region" description="Basic and acidic residues" evidence="2">
    <location>
        <begin position="227"/>
        <end position="254"/>
    </location>
</feature>
<gene>
    <name evidence="3" type="primary">cp110</name>
</gene>
<organism evidence="3 4">
    <name type="scientific">Myripristis murdjan</name>
    <name type="common">pinecone soldierfish</name>
    <dbReference type="NCBI Taxonomy" id="586833"/>
    <lineage>
        <taxon>Eukaryota</taxon>
        <taxon>Metazoa</taxon>
        <taxon>Chordata</taxon>
        <taxon>Craniata</taxon>
        <taxon>Vertebrata</taxon>
        <taxon>Euteleostomi</taxon>
        <taxon>Actinopterygii</taxon>
        <taxon>Neopterygii</taxon>
        <taxon>Teleostei</taxon>
        <taxon>Neoteleostei</taxon>
        <taxon>Acanthomorphata</taxon>
        <taxon>Holocentriformes</taxon>
        <taxon>Holocentridae</taxon>
        <taxon>Myripristis</taxon>
    </lineage>
</organism>
<protein>
    <recommendedName>
        <fullName evidence="5">Centriolar coiled-coil protein 110</fullName>
    </recommendedName>
</protein>
<feature type="region of interest" description="Disordered" evidence="2">
    <location>
        <begin position="1001"/>
        <end position="1020"/>
    </location>
</feature>
<feature type="coiled-coil region" evidence="1">
    <location>
        <begin position="826"/>
        <end position="860"/>
    </location>
</feature>
<keyword evidence="4" id="KW-1185">Reference proteome</keyword>
<feature type="region of interest" description="Disordered" evidence="2">
    <location>
        <begin position="692"/>
        <end position="738"/>
    </location>
</feature>
<reference evidence="3" key="1">
    <citation type="submission" date="2019-06" db="EMBL/GenBank/DDBJ databases">
        <authorList>
            <consortium name="Wellcome Sanger Institute Data Sharing"/>
        </authorList>
    </citation>
    <scope>NUCLEOTIDE SEQUENCE [LARGE SCALE GENOMIC DNA]</scope>
</reference>
<proteinExistence type="predicted"/>
<sequence>MTYENDKNTTAVSGTIEDNNTCGFFLHNTSNTITNMPDIISHPPIDGEELEKGAQVLSHCNNCTAGDSPKGICSTSVQQDSLISAHSAEQVPSDGPEERRLSSGKSDSSHLESTQCEDNSPFSAVDVLGQDQNHEGNEGPVSSVESCCLSGEPELLQTLATHGCSTSNLPQIQHELRGKDVADNQECETELNPPEEPYRLSLQALLKKSQEYRRQQRMLRNQAKNYKIQERTQERTRGGEEEQNLSDKENDEFPCRGTITAEGKKTREKSATVFPSVEASPRKPWENEQRREGIFVKEHHGKKAKSNSEITGLNGDGNTETPAKVQGEPASTNNCPSCSQEVMTEHHQACTFSQPQPVILTDNSPVQEAFYLTCEQSTTCPPSRSKEAGKYQTVPAPLFCMSPIYSKGKGSIRAAKAIDGADAPKSEVLVITGLNINNKVESKGNLGHKNSQCPAVSPTVRTVGEGDVSRVLAKCSAQAQQIDQLEMNLSCLKELISDLESTLTENRENHSQAVCDLHSDICHKDTEQSDQIKNGQHVHNGQKEGDYWDDRPRDSDDRNHIKPDEMDSVWQRRQLFDNYKNKHKETGPNTSIGDPENLPFILQERVTEAVNAREVKLVKTSTAETRKVIETSKGAQTTLGAAPCRVPWSDRAPQAKDLSIMGYGQHKGCKKQQPPAKCITSLAQRMRIPEMFRKDPSEASVPHKGSVLSDTSNQPTGRRTEMAVQGEDTSRSLSLNQSYDVDTPSGLWLLEGSGSSLSSKDHVQEKDLTPESGGEGQAVVSKVKRRLLMHEDRTRNTSGQADLVVRPNSNTPKDSVWCYEGNKGQKDKQQQLKQAHAAQVRALQEEHRRQQQELLQALALRYHHLQSVSLPCPMSSSRLGDTLTSLTFPQSSTSLPERYRPLVLAAVKGFLTRRLLRTERVAQLLRTIRDTQQFLQAFQKQSPGRGEFCSRQDLLLQERVTLQLRSARYEVYDIFFSLSAGERMQLISWDRELARERELRRQSGHLGRSRGMSSLSAATQKSLERKRGIMIQKKAAERHRCVVTRAPHRAACTAEQPSQTQRGQFKANPQRVPKTTSSCRPR</sequence>
<dbReference type="Proteomes" id="UP000472263">
    <property type="component" value="Chromosome 1"/>
</dbReference>
<feature type="compositionally biased region" description="Polar residues" evidence="2">
    <location>
        <begin position="1011"/>
        <end position="1020"/>
    </location>
</feature>
<dbReference type="GeneTree" id="ENSGT00390000004090"/>
<name>A0A667X7A7_9TELE</name>
<feature type="compositionally biased region" description="Polar residues" evidence="2">
    <location>
        <begin position="529"/>
        <end position="539"/>
    </location>
</feature>
<reference evidence="3" key="2">
    <citation type="submission" date="2025-08" db="UniProtKB">
        <authorList>
            <consortium name="Ensembl"/>
        </authorList>
    </citation>
    <scope>IDENTIFICATION</scope>
</reference>
<feature type="region of interest" description="Disordered" evidence="2">
    <location>
        <begin position="218"/>
        <end position="332"/>
    </location>
</feature>
<feature type="compositionally biased region" description="Basic and acidic residues" evidence="2">
    <location>
        <begin position="280"/>
        <end position="298"/>
    </location>
</feature>
<evidence type="ECO:0008006" key="5">
    <source>
        <dbReference type="Google" id="ProtNLM"/>
    </source>
</evidence>
<dbReference type="FunCoup" id="A0A667X7A7">
    <property type="interactions" value="644"/>
</dbReference>
<feature type="compositionally biased region" description="Basic and acidic residues" evidence="2">
    <location>
        <begin position="759"/>
        <end position="769"/>
    </location>
</feature>
<dbReference type="GO" id="GO:0007099">
    <property type="term" value="P:centriole replication"/>
    <property type="evidence" value="ECO:0007669"/>
    <property type="project" value="InterPro"/>
</dbReference>
<feature type="compositionally biased region" description="Basic and acidic residues" evidence="2">
    <location>
        <begin position="541"/>
        <end position="565"/>
    </location>
</feature>
<feature type="compositionally biased region" description="Polar residues" evidence="2">
    <location>
        <begin position="103"/>
        <end position="122"/>
    </location>
</feature>
<evidence type="ECO:0000256" key="1">
    <source>
        <dbReference type="SAM" id="Coils"/>
    </source>
</evidence>
<keyword evidence="1" id="KW-0175">Coiled coil</keyword>
<dbReference type="GO" id="GO:0005814">
    <property type="term" value="C:centriole"/>
    <property type="evidence" value="ECO:0007669"/>
    <property type="project" value="InterPro"/>
</dbReference>
<dbReference type="PANTHER" id="PTHR13594:SF2">
    <property type="entry name" value="SI:CH73-100L22.3"/>
    <property type="match status" value="1"/>
</dbReference>
<dbReference type="GO" id="GO:0032465">
    <property type="term" value="P:regulation of cytokinesis"/>
    <property type="evidence" value="ECO:0007669"/>
    <property type="project" value="InterPro"/>
</dbReference>
<feature type="region of interest" description="Disordered" evidence="2">
    <location>
        <begin position="752"/>
        <end position="778"/>
    </location>
</feature>
<dbReference type="PANTHER" id="PTHR13594">
    <property type="entry name" value="CENTRIOLAR COILED-COIL PROTEIN OF 110 KDA"/>
    <property type="match status" value="1"/>
</dbReference>
<evidence type="ECO:0000256" key="2">
    <source>
        <dbReference type="SAM" id="MobiDB-lite"/>
    </source>
</evidence>
<feature type="coiled-coil region" evidence="1">
    <location>
        <begin position="475"/>
        <end position="509"/>
    </location>
</feature>
<evidence type="ECO:0000313" key="4">
    <source>
        <dbReference type="Proteomes" id="UP000472263"/>
    </source>
</evidence>
<feature type="region of interest" description="Disordered" evidence="2">
    <location>
        <begin position="529"/>
        <end position="569"/>
    </location>
</feature>
<dbReference type="AlphaFoldDB" id="A0A667X7A7"/>
<dbReference type="InParanoid" id="A0A667X7A7"/>
<evidence type="ECO:0000313" key="3">
    <source>
        <dbReference type="Ensembl" id="ENSMMDP00005004786.1"/>
    </source>
</evidence>
<feature type="region of interest" description="Disordered" evidence="2">
    <location>
        <begin position="1051"/>
        <end position="1082"/>
    </location>
</feature>
<accession>A0A667X7A7</accession>
<feature type="region of interest" description="Disordered" evidence="2">
    <location>
        <begin position="83"/>
        <end position="122"/>
    </location>
</feature>
<dbReference type="GO" id="GO:0032053">
    <property type="term" value="P:ciliary basal body organization"/>
    <property type="evidence" value="ECO:0007669"/>
    <property type="project" value="TreeGrafter"/>
</dbReference>
<feature type="compositionally biased region" description="Polar residues" evidence="2">
    <location>
        <begin position="708"/>
        <end position="717"/>
    </location>
</feature>
<feature type="compositionally biased region" description="Polar residues" evidence="2">
    <location>
        <begin position="1073"/>
        <end position="1082"/>
    </location>
</feature>
<dbReference type="InterPro" id="IPR033207">
    <property type="entry name" value="CCP110"/>
</dbReference>
<reference evidence="3" key="3">
    <citation type="submission" date="2025-09" db="UniProtKB">
        <authorList>
            <consortium name="Ensembl"/>
        </authorList>
    </citation>
    <scope>IDENTIFICATION</scope>
</reference>
<dbReference type="Ensembl" id="ENSMMDT00005004922.1">
    <property type="protein sequence ID" value="ENSMMDP00005004786.1"/>
    <property type="gene ID" value="ENSMMDG00005002633.1"/>
</dbReference>
<dbReference type="GO" id="GO:1903723">
    <property type="term" value="P:negative regulation of centriole elongation"/>
    <property type="evidence" value="ECO:0007669"/>
    <property type="project" value="TreeGrafter"/>
</dbReference>
<feature type="compositionally biased region" description="Polar residues" evidence="2">
    <location>
        <begin position="307"/>
        <end position="321"/>
    </location>
</feature>